<feature type="domain" description="RNase H type-1" evidence="1">
    <location>
        <begin position="91"/>
        <end position="197"/>
    </location>
</feature>
<dbReference type="AlphaFoldDB" id="A0A8X7TVD5"/>
<comment type="caution">
    <text evidence="2">The sequence shown here is derived from an EMBL/GenBank/DDBJ whole genome shotgun (WGS) entry which is preliminary data.</text>
</comment>
<dbReference type="PANTHER" id="PTHR47074:SF53">
    <property type="entry name" value="REVERSE TRANSCRIPTASE-LIKE PROTEIN"/>
    <property type="match status" value="1"/>
</dbReference>
<gene>
    <name evidence="2" type="ORF">Bca52824_075091</name>
</gene>
<evidence type="ECO:0000313" key="2">
    <source>
        <dbReference type="EMBL" id="KAG2255797.1"/>
    </source>
</evidence>
<dbReference type="PANTHER" id="PTHR47074">
    <property type="entry name" value="BNAC02G40300D PROTEIN"/>
    <property type="match status" value="1"/>
</dbReference>
<dbReference type="Pfam" id="PF13456">
    <property type="entry name" value="RVT_3"/>
    <property type="match status" value="1"/>
</dbReference>
<organism evidence="2 3">
    <name type="scientific">Brassica carinata</name>
    <name type="common">Ethiopian mustard</name>
    <name type="synonym">Abyssinian cabbage</name>
    <dbReference type="NCBI Taxonomy" id="52824"/>
    <lineage>
        <taxon>Eukaryota</taxon>
        <taxon>Viridiplantae</taxon>
        <taxon>Streptophyta</taxon>
        <taxon>Embryophyta</taxon>
        <taxon>Tracheophyta</taxon>
        <taxon>Spermatophyta</taxon>
        <taxon>Magnoliopsida</taxon>
        <taxon>eudicotyledons</taxon>
        <taxon>Gunneridae</taxon>
        <taxon>Pentapetalae</taxon>
        <taxon>rosids</taxon>
        <taxon>malvids</taxon>
        <taxon>Brassicales</taxon>
        <taxon>Brassicaceae</taxon>
        <taxon>Brassiceae</taxon>
        <taxon>Brassica</taxon>
    </lineage>
</organism>
<dbReference type="EMBL" id="JAAMPC010000015">
    <property type="protein sequence ID" value="KAG2255797.1"/>
    <property type="molecule type" value="Genomic_DNA"/>
</dbReference>
<dbReference type="Proteomes" id="UP000886595">
    <property type="component" value="Unassembled WGS sequence"/>
</dbReference>
<dbReference type="GO" id="GO:0003676">
    <property type="term" value="F:nucleic acid binding"/>
    <property type="evidence" value="ECO:0007669"/>
    <property type="project" value="InterPro"/>
</dbReference>
<evidence type="ECO:0000259" key="1">
    <source>
        <dbReference type="Pfam" id="PF13456"/>
    </source>
</evidence>
<accession>A0A8X7TVD5</accession>
<evidence type="ECO:0000313" key="3">
    <source>
        <dbReference type="Proteomes" id="UP000886595"/>
    </source>
</evidence>
<protein>
    <recommendedName>
        <fullName evidence="1">RNase H type-1 domain-containing protein</fullName>
    </recommendedName>
</protein>
<dbReference type="InterPro" id="IPR052929">
    <property type="entry name" value="RNase_H-like_EbsB-rel"/>
</dbReference>
<dbReference type="OrthoDB" id="1752224at2759"/>
<dbReference type="GO" id="GO:0004523">
    <property type="term" value="F:RNA-DNA hybrid ribonuclease activity"/>
    <property type="evidence" value="ECO:0007669"/>
    <property type="project" value="InterPro"/>
</dbReference>
<proteinExistence type="predicted"/>
<name>A0A8X7TVD5_BRACI</name>
<reference evidence="2 3" key="1">
    <citation type="submission" date="2020-02" db="EMBL/GenBank/DDBJ databases">
        <authorList>
            <person name="Ma Q."/>
            <person name="Huang Y."/>
            <person name="Song X."/>
            <person name="Pei D."/>
        </authorList>
    </citation>
    <scope>NUCLEOTIDE SEQUENCE [LARGE SCALE GENOMIC DNA]</scope>
    <source>
        <strain evidence="2">Sxm20200214</strain>
        <tissue evidence="2">Leaf</tissue>
    </source>
</reference>
<keyword evidence="3" id="KW-1185">Reference proteome</keyword>
<dbReference type="InterPro" id="IPR002156">
    <property type="entry name" value="RNaseH_domain"/>
</dbReference>
<sequence>MDLLDQAPPATSVVKTIPWLLWSIWKNRNAILFAATQESPSRIVQLAEEEAHLWFEVNKKPGEHDGHLLMRRQSDTWSPLINGSIKCNAHTIWRNSSLHSGVAWIARDSNGQVRFHAREAFTCSASRLIAELRCIIWVLLIASDHKDTIAAISSPNQWPRYRYLLEEIKELAQSFSMVVFEEEQVSTNSIARDIAKSVLRFGQFQSYLALGGPAWLHERLYREAALNQ</sequence>